<name>A0A5M6IZV8_9PROT</name>
<accession>A0A5M6IZV8</accession>
<protein>
    <submittedName>
        <fullName evidence="3">Phage shock protein PspA</fullName>
    </submittedName>
</protein>
<dbReference type="PANTHER" id="PTHR31088:SF6">
    <property type="entry name" value="PHAGE SHOCK PROTEIN A"/>
    <property type="match status" value="1"/>
</dbReference>
<dbReference type="GO" id="GO:0009271">
    <property type="term" value="P:phage shock"/>
    <property type="evidence" value="ECO:0007669"/>
    <property type="project" value="TreeGrafter"/>
</dbReference>
<feature type="coiled-coil region" evidence="2">
    <location>
        <begin position="115"/>
        <end position="181"/>
    </location>
</feature>
<reference evidence="3 4" key="1">
    <citation type="submission" date="2019-09" db="EMBL/GenBank/DDBJ databases">
        <title>Genome sequence of Rhodovastum atsumiense, a diverse member of the Acetobacteraceae family of non-sulfur purple photosynthetic bacteria.</title>
        <authorList>
            <person name="Meyer T."/>
            <person name="Kyndt J."/>
        </authorList>
    </citation>
    <scope>NUCLEOTIDE SEQUENCE [LARGE SCALE GENOMIC DNA]</scope>
    <source>
        <strain evidence="3 4">DSM 21279</strain>
    </source>
</reference>
<organism evidence="3 4">
    <name type="scientific">Rhodovastum atsumiense</name>
    <dbReference type="NCBI Taxonomy" id="504468"/>
    <lineage>
        <taxon>Bacteria</taxon>
        <taxon>Pseudomonadati</taxon>
        <taxon>Pseudomonadota</taxon>
        <taxon>Alphaproteobacteria</taxon>
        <taxon>Acetobacterales</taxon>
        <taxon>Acetobacteraceae</taxon>
        <taxon>Rhodovastum</taxon>
    </lineage>
</organism>
<comment type="caution">
    <text evidence="3">The sequence shown here is derived from an EMBL/GenBank/DDBJ whole genome shotgun (WGS) entry which is preliminary data.</text>
</comment>
<dbReference type="Proteomes" id="UP000325255">
    <property type="component" value="Unassembled WGS sequence"/>
</dbReference>
<keyword evidence="2" id="KW-0175">Coiled coil</keyword>
<dbReference type="PANTHER" id="PTHR31088">
    <property type="entry name" value="MEMBRANE-ASSOCIATED PROTEIN VIPP1, CHLOROPLASTIC"/>
    <property type="match status" value="1"/>
</dbReference>
<keyword evidence="4" id="KW-1185">Reference proteome</keyword>
<dbReference type="RefSeq" id="WP_150040143.1">
    <property type="nucleotide sequence ID" value="NZ_OW485601.1"/>
</dbReference>
<evidence type="ECO:0000313" key="3">
    <source>
        <dbReference type="EMBL" id="KAA5612915.1"/>
    </source>
</evidence>
<dbReference type="EMBL" id="VWPK01000009">
    <property type="protein sequence ID" value="KAA5612915.1"/>
    <property type="molecule type" value="Genomic_DNA"/>
</dbReference>
<dbReference type="AlphaFoldDB" id="A0A5M6IZV8"/>
<sequence length="226" mass="25844">MGIFSRLTDIVNSNINAILARAEDPEKIIRLIIQEMEDTLVEVRSSAVRTIAEKKELERRAEQLRREQEEWQRKAELALIRNREDLARGALHAKARVGQALATIEQQLPQIVEGLARQNDDIAKLQAKLADAKARERTLVARHNTATTRLKVRTRLYDERITDAFARFEQVERTLDEMEGRVEAFDLGRKKDLHTELADLEADAGVDDELRQLKARLGNHMPPAGR</sequence>
<dbReference type="GO" id="GO:0005829">
    <property type="term" value="C:cytosol"/>
    <property type="evidence" value="ECO:0007669"/>
    <property type="project" value="TreeGrafter"/>
</dbReference>
<dbReference type="NCBIfam" id="TIGR02977">
    <property type="entry name" value="phageshock_pspA"/>
    <property type="match status" value="1"/>
</dbReference>
<proteinExistence type="inferred from homology"/>
<dbReference type="OrthoDB" id="9779630at2"/>
<comment type="similarity">
    <text evidence="1">Belongs to the PspA/Vipp/IM30 family.</text>
</comment>
<evidence type="ECO:0000256" key="1">
    <source>
        <dbReference type="ARBA" id="ARBA00043985"/>
    </source>
</evidence>
<dbReference type="InterPro" id="IPR007157">
    <property type="entry name" value="PspA_VIPP1"/>
</dbReference>
<evidence type="ECO:0000313" key="4">
    <source>
        <dbReference type="Proteomes" id="UP000325255"/>
    </source>
</evidence>
<dbReference type="Pfam" id="PF04012">
    <property type="entry name" value="PspA_IM30"/>
    <property type="match status" value="1"/>
</dbReference>
<evidence type="ECO:0000256" key="2">
    <source>
        <dbReference type="SAM" id="Coils"/>
    </source>
</evidence>
<feature type="coiled-coil region" evidence="2">
    <location>
        <begin position="47"/>
        <end position="81"/>
    </location>
</feature>
<gene>
    <name evidence="3" type="primary">pspA</name>
    <name evidence="3" type="ORF">F1189_07720</name>
</gene>
<dbReference type="InterPro" id="IPR014319">
    <property type="entry name" value="Phageshock_PspA"/>
</dbReference>